<evidence type="ECO:0000259" key="7">
    <source>
        <dbReference type="Pfam" id="PF04138"/>
    </source>
</evidence>
<dbReference type="GO" id="GO:0000271">
    <property type="term" value="P:polysaccharide biosynthetic process"/>
    <property type="evidence" value="ECO:0007669"/>
    <property type="project" value="InterPro"/>
</dbReference>
<proteinExistence type="inferred from homology"/>
<comment type="similarity">
    <text evidence="2">Belongs to the GtrA family.</text>
</comment>
<feature type="transmembrane region" description="Helical" evidence="6">
    <location>
        <begin position="76"/>
        <end position="93"/>
    </location>
</feature>
<dbReference type="GO" id="GO:0005886">
    <property type="term" value="C:plasma membrane"/>
    <property type="evidence" value="ECO:0007669"/>
    <property type="project" value="TreeGrafter"/>
</dbReference>
<keyword evidence="4 6" id="KW-1133">Transmembrane helix</keyword>
<dbReference type="AlphaFoldDB" id="A0A9D1CU30"/>
<evidence type="ECO:0000256" key="4">
    <source>
        <dbReference type="ARBA" id="ARBA00022989"/>
    </source>
</evidence>
<dbReference type="InterPro" id="IPR051401">
    <property type="entry name" value="GtrA_CellWall_Glycosyl"/>
</dbReference>
<keyword evidence="5 6" id="KW-0472">Membrane</keyword>
<feature type="transmembrane region" description="Helical" evidence="6">
    <location>
        <begin position="12"/>
        <end position="35"/>
    </location>
</feature>
<comment type="caution">
    <text evidence="8">The sequence shown here is derived from an EMBL/GenBank/DDBJ whole genome shotgun (WGS) entry which is preliminary data.</text>
</comment>
<evidence type="ECO:0000313" key="8">
    <source>
        <dbReference type="EMBL" id="HIQ79040.1"/>
    </source>
</evidence>
<evidence type="ECO:0000313" key="9">
    <source>
        <dbReference type="Proteomes" id="UP000824262"/>
    </source>
</evidence>
<dbReference type="Proteomes" id="UP000824262">
    <property type="component" value="Unassembled WGS sequence"/>
</dbReference>
<evidence type="ECO:0000256" key="6">
    <source>
        <dbReference type="SAM" id="Phobius"/>
    </source>
</evidence>
<evidence type="ECO:0000256" key="1">
    <source>
        <dbReference type="ARBA" id="ARBA00004141"/>
    </source>
</evidence>
<feature type="transmembrane region" description="Helical" evidence="6">
    <location>
        <begin position="41"/>
        <end position="60"/>
    </location>
</feature>
<keyword evidence="3 6" id="KW-0812">Transmembrane</keyword>
<reference evidence="8" key="1">
    <citation type="submission" date="2020-10" db="EMBL/GenBank/DDBJ databases">
        <authorList>
            <person name="Gilroy R."/>
        </authorList>
    </citation>
    <scope>NUCLEOTIDE SEQUENCE</scope>
    <source>
        <strain evidence="8">ChiBcolR7-354</strain>
    </source>
</reference>
<evidence type="ECO:0000256" key="5">
    <source>
        <dbReference type="ARBA" id="ARBA00023136"/>
    </source>
</evidence>
<gene>
    <name evidence="8" type="ORF">IAB77_07265</name>
</gene>
<protein>
    <submittedName>
        <fullName evidence="8">GtrA family protein</fullName>
    </submittedName>
</protein>
<organism evidence="8 9">
    <name type="scientific">Candidatus Scatomorpha intestinavium</name>
    <dbReference type="NCBI Taxonomy" id="2840922"/>
    <lineage>
        <taxon>Bacteria</taxon>
        <taxon>Bacillati</taxon>
        <taxon>Bacillota</taxon>
        <taxon>Clostridia</taxon>
        <taxon>Eubacteriales</taxon>
        <taxon>Candidatus Scatomorpha</taxon>
    </lineage>
</organism>
<dbReference type="InterPro" id="IPR007267">
    <property type="entry name" value="GtrA_DPMS_TM"/>
</dbReference>
<dbReference type="EMBL" id="DVGA01000072">
    <property type="protein sequence ID" value="HIQ79040.1"/>
    <property type="molecule type" value="Genomic_DNA"/>
</dbReference>
<evidence type="ECO:0000256" key="2">
    <source>
        <dbReference type="ARBA" id="ARBA00009399"/>
    </source>
</evidence>
<comment type="subcellular location">
    <subcellularLocation>
        <location evidence="1">Membrane</location>
        <topology evidence="1">Multi-pass membrane protein</topology>
    </subcellularLocation>
</comment>
<feature type="transmembrane region" description="Helical" evidence="6">
    <location>
        <begin position="113"/>
        <end position="129"/>
    </location>
</feature>
<reference evidence="8" key="2">
    <citation type="journal article" date="2021" name="PeerJ">
        <title>Extensive microbial diversity within the chicken gut microbiome revealed by metagenomics and culture.</title>
        <authorList>
            <person name="Gilroy R."/>
            <person name="Ravi A."/>
            <person name="Getino M."/>
            <person name="Pursley I."/>
            <person name="Horton D.L."/>
            <person name="Alikhan N.F."/>
            <person name="Baker D."/>
            <person name="Gharbi K."/>
            <person name="Hall N."/>
            <person name="Watson M."/>
            <person name="Adriaenssens E.M."/>
            <person name="Foster-Nyarko E."/>
            <person name="Jarju S."/>
            <person name="Secka A."/>
            <person name="Antonio M."/>
            <person name="Oren A."/>
            <person name="Chaudhuri R.R."/>
            <person name="La Ragione R."/>
            <person name="Hildebrand F."/>
            <person name="Pallen M.J."/>
        </authorList>
    </citation>
    <scope>NUCLEOTIDE SEQUENCE</scope>
    <source>
        <strain evidence="8">ChiBcolR7-354</strain>
    </source>
</reference>
<accession>A0A9D1CU30</accession>
<dbReference type="Pfam" id="PF04138">
    <property type="entry name" value="GtrA_DPMS_TM"/>
    <property type="match status" value="1"/>
</dbReference>
<name>A0A9D1CU30_9FIRM</name>
<feature type="domain" description="GtrA/DPMS transmembrane" evidence="7">
    <location>
        <begin position="15"/>
        <end position="135"/>
    </location>
</feature>
<dbReference type="PANTHER" id="PTHR38459:SF1">
    <property type="entry name" value="PROPHAGE BACTOPRENOL-LINKED GLUCOSE TRANSLOCASE HOMOLOG"/>
    <property type="match status" value="1"/>
</dbReference>
<evidence type="ECO:0000256" key="3">
    <source>
        <dbReference type="ARBA" id="ARBA00022692"/>
    </source>
</evidence>
<sequence length="150" mass="16764">MKKLLSAFFDRRFLKFCLVGVANTLIGSAVMFGLYNLAHCSYWFSSAMNYIVGSVVSYFLNKHFTFRSSERGWREIARFALNVAVCYLIAYSAAQPFVEWLLKDVSVTVRDNVAMLAGMVIYTALNYLGQRFFAFRGASGGGRGGAGEEK</sequence>
<dbReference type="PANTHER" id="PTHR38459">
    <property type="entry name" value="PROPHAGE BACTOPRENOL-LINKED GLUCOSE TRANSLOCASE HOMOLOG"/>
    <property type="match status" value="1"/>
</dbReference>